<dbReference type="InterPro" id="IPR000835">
    <property type="entry name" value="HTH_MarR-typ"/>
</dbReference>
<dbReference type="SUPFAM" id="SSF46785">
    <property type="entry name" value="Winged helix' DNA-binding domain"/>
    <property type="match status" value="1"/>
</dbReference>
<evidence type="ECO:0000259" key="1">
    <source>
        <dbReference type="PROSITE" id="PS50995"/>
    </source>
</evidence>
<reference evidence="3" key="1">
    <citation type="submission" date="2023-07" db="EMBL/GenBank/DDBJ databases">
        <title>30 novel species of actinomycetes from the DSMZ collection.</title>
        <authorList>
            <person name="Nouioui I."/>
        </authorList>
    </citation>
    <scope>NUCLEOTIDE SEQUENCE [LARGE SCALE GENOMIC DNA]</scope>
    <source>
        <strain evidence="3">DSM 41982</strain>
    </source>
</reference>
<dbReference type="EMBL" id="JAVRER010000015">
    <property type="protein sequence ID" value="MDT0416348.1"/>
    <property type="molecule type" value="Genomic_DNA"/>
</dbReference>
<evidence type="ECO:0000313" key="2">
    <source>
        <dbReference type="EMBL" id="MDT0416348.1"/>
    </source>
</evidence>
<dbReference type="RefSeq" id="WP_167908687.1">
    <property type="nucleotide sequence ID" value="NZ_JAVRER010000015.1"/>
</dbReference>
<comment type="caution">
    <text evidence="2">The sequence shown here is derived from an EMBL/GenBank/DDBJ whole genome shotgun (WGS) entry which is preliminary data.</text>
</comment>
<dbReference type="AlphaFoldDB" id="A0ABD5E5I8"/>
<dbReference type="SMART" id="SM00347">
    <property type="entry name" value="HTH_MARR"/>
    <property type="match status" value="1"/>
</dbReference>
<gene>
    <name evidence="2" type="ORF">RM574_12690</name>
</gene>
<dbReference type="InterPro" id="IPR036390">
    <property type="entry name" value="WH_DNA-bd_sf"/>
</dbReference>
<feature type="domain" description="HTH marR-type" evidence="1">
    <location>
        <begin position="11"/>
        <end position="140"/>
    </location>
</feature>
<dbReference type="Pfam" id="PF12802">
    <property type="entry name" value="MarR_2"/>
    <property type="match status" value="1"/>
</dbReference>
<accession>A0ABD5E5I8</accession>
<proteinExistence type="predicted"/>
<dbReference type="PRINTS" id="PR00598">
    <property type="entry name" value="HTHMARR"/>
</dbReference>
<organism evidence="2 3">
    <name type="scientific">Streptomyces evansiae</name>
    <dbReference type="NCBI Taxonomy" id="3075535"/>
    <lineage>
        <taxon>Bacteria</taxon>
        <taxon>Bacillati</taxon>
        <taxon>Actinomycetota</taxon>
        <taxon>Actinomycetes</taxon>
        <taxon>Kitasatosporales</taxon>
        <taxon>Streptomycetaceae</taxon>
        <taxon>Streptomyces</taxon>
    </lineage>
</organism>
<dbReference type="PANTHER" id="PTHR33164">
    <property type="entry name" value="TRANSCRIPTIONAL REGULATOR, MARR FAMILY"/>
    <property type="match status" value="1"/>
</dbReference>
<dbReference type="InterPro" id="IPR039422">
    <property type="entry name" value="MarR/SlyA-like"/>
</dbReference>
<name>A0ABD5E5I8_9ACTN</name>
<dbReference type="PANTHER" id="PTHR33164:SF43">
    <property type="entry name" value="HTH-TYPE TRANSCRIPTIONAL REPRESSOR YETL"/>
    <property type="match status" value="1"/>
</dbReference>
<evidence type="ECO:0000313" key="3">
    <source>
        <dbReference type="Proteomes" id="UP001183607"/>
    </source>
</evidence>
<dbReference type="InterPro" id="IPR036388">
    <property type="entry name" value="WH-like_DNA-bd_sf"/>
</dbReference>
<protein>
    <submittedName>
        <fullName evidence="2">MarR family transcriptional regulator</fullName>
    </submittedName>
</protein>
<dbReference type="Gene3D" id="1.10.10.10">
    <property type="entry name" value="Winged helix-like DNA-binding domain superfamily/Winged helix DNA-binding domain"/>
    <property type="match status" value="1"/>
</dbReference>
<sequence>MATPDIGPTGSLDLMRWIVWALRKGGEDWMRERELSHEQAFTLGYLVQNPGAMQRDIAEVSRTSAASVSSLLKGLERRGLVERRTQPGDDRSKRVYATPEATEHIAGFDTTMRAVAEDVLAPLDKQERATLHTLLTKITEQLPPPSH</sequence>
<dbReference type="Proteomes" id="UP001183607">
    <property type="component" value="Unassembled WGS sequence"/>
</dbReference>
<dbReference type="PROSITE" id="PS50995">
    <property type="entry name" value="HTH_MARR_2"/>
    <property type="match status" value="1"/>
</dbReference>
<dbReference type="GO" id="GO:0006355">
    <property type="term" value="P:regulation of DNA-templated transcription"/>
    <property type="evidence" value="ECO:0007669"/>
    <property type="project" value="UniProtKB-ARBA"/>
</dbReference>